<protein>
    <recommendedName>
        <fullName evidence="3">Ribonuclease H1 N-terminal domain-containing protein</fullName>
    </recommendedName>
</protein>
<dbReference type="InterPro" id="IPR011320">
    <property type="entry name" value="RNase_H1_N"/>
</dbReference>
<dbReference type="Proteomes" id="UP000807159">
    <property type="component" value="Chromosome 19"/>
</dbReference>
<keyword evidence="1" id="KW-0175">Coiled coil</keyword>
<evidence type="ECO:0000313" key="5">
    <source>
        <dbReference type="Proteomes" id="UP000807159"/>
    </source>
</evidence>
<dbReference type="PANTHER" id="PTHR31935">
    <property type="entry name" value="COILED-COIL DOMAIN-CONTAINING PROTEIN 13"/>
    <property type="match status" value="1"/>
</dbReference>
<dbReference type="InterPro" id="IPR037056">
    <property type="entry name" value="RNase_H1_N_sf"/>
</dbReference>
<comment type="caution">
    <text evidence="4">The sequence shown here is derived from an EMBL/GenBank/DDBJ whole genome shotgun (WGS) entry which is preliminary data.</text>
</comment>
<dbReference type="PANTHER" id="PTHR31935:SF1">
    <property type="entry name" value="COILED-COIL DOMAIN-CONTAINING PROTEIN 13"/>
    <property type="match status" value="1"/>
</dbReference>
<keyword evidence="5" id="KW-1185">Reference proteome</keyword>
<gene>
    <name evidence="4" type="ORF">H0E87_031053</name>
</gene>
<accession>A0A8T2WKU1</accession>
<proteinExistence type="predicted"/>
<dbReference type="InterPro" id="IPR038929">
    <property type="entry name" value="CCDC13"/>
</dbReference>
<dbReference type="Gene3D" id="3.40.970.10">
    <property type="entry name" value="Ribonuclease H1, N-terminal domain"/>
    <property type="match status" value="1"/>
</dbReference>
<dbReference type="AlphaFoldDB" id="A0A8T2WKU1"/>
<reference evidence="4" key="1">
    <citation type="journal article" date="2021" name="J. Hered.">
        <title>Genome Assembly of Salicaceae Populus deltoides (Eastern Cottonwood) I-69 Based on Nanopore Sequencing and Hi-C Technologies.</title>
        <authorList>
            <person name="Bai S."/>
            <person name="Wu H."/>
            <person name="Zhang J."/>
            <person name="Pan Z."/>
            <person name="Zhao W."/>
            <person name="Li Z."/>
            <person name="Tong C."/>
        </authorList>
    </citation>
    <scope>NUCLEOTIDE SEQUENCE</scope>
    <source>
        <tissue evidence="4">Leaf</tissue>
    </source>
</reference>
<dbReference type="EMBL" id="JACEGQ020000019">
    <property type="protein sequence ID" value="KAH8481002.1"/>
    <property type="molecule type" value="Genomic_DNA"/>
</dbReference>
<sequence length="361" mass="41215">MQSQQGIFQIKRSAPQRNKPAIARGRGRGISPYLGPRFEEDQEQYVFEASEKITIGTSELFNLQDCGLEYQEKEEKMIYMVTSGNKPGIYSSWSEVLKYNYHPGVQPLCKKYTTIGEAKDAAHRHFKGHSFFVSPAIKNQFDNPPPQEASSSTSTCSNCKTYRSQLAEVSGQVDNKDEQILALHEQIMMLEAQINTLKTAPQQQQQAVNLMQQPKPMLQVKEEVVRSKQIEFSLIKIEQQTSDILHRVKVLPYMQDQVLRQYLHRRYDLSDNDLKEMRNLIDLPEDDLPPIDKDQTENNEAGGETPNPIYEDGSFTLNKEDFVPATAGKASSSSAPKKDWYTQVQEEEQEIIKEVSKATKM</sequence>
<feature type="region of interest" description="Disordered" evidence="2">
    <location>
        <begin position="282"/>
        <end position="344"/>
    </location>
</feature>
<organism evidence="4 5">
    <name type="scientific">Populus deltoides</name>
    <name type="common">Eastern poplar</name>
    <name type="synonym">Eastern cottonwood</name>
    <dbReference type="NCBI Taxonomy" id="3696"/>
    <lineage>
        <taxon>Eukaryota</taxon>
        <taxon>Viridiplantae</taxon>
        <taxon>Streptophyta</taxon>
        <taxon>Embryophyta</taxon>
        <taxon>Tracheophyta</taxon>
        <taxon>Spermatophyta</taxon>
        <taxon>Magnoliopsida</taxon>
        <taxon>eudicotyledons</taxon>
        <taxon>Gunneridae</taxon>
        <taxon>Pentapetalae</taxon>
        <taxon>rosids</taxon>
        <taxon>fabids</taxon>
        <taxon>Malpighiales</taxon>
        <taxon>Salicaceae</taxon>
        <taxon>Saliceae</taxon>
        <taxon>Populus</taxon>
    </lineage>
</organism>
<feature type="region of interest" description="Disordered" evidence="2">
    <location>
        <begin position="1"/>
        <end position="33"/>
    </location>
</feature>
<feature type="coiled-coil region" evidence="1">
    <location>
        <begin position="173"/>
        <end position="200"/>
    </location>
</feature>
<evidence type="ECO:0000256" key="2">
    <source>
        <dbReference type="SAM" id="MobiDB-lite"/>
    </source>
</evidence>
<evidence type="ECO:0000256" key="1">
    <source>
        <dbReference type="SAM" id="Coils"/>
    </source>
</evidence>
<evidence type="ECO:0000259" key="3">
    <source>
        <dbReference type="Pfam" id="PF01693"/>
    </source>
</evidence>
<feature type="domain" description="Ribonuclease H1 N-terminal" evidence="3">
    <location>
        <begin position="79"/>
        <end position="120"/>
    </location>
</feature>
<feature type="compositionally biased region" description="Low complexity" evidence="2">
    <location>
        <begin position="325"/>
        <end position="335"/>
    </location>
</feature>
<name>A0A8T2WKU1_POPDE</name>
<evidence type="ECO:0000313" key="4">
    <source>
        <dbReference type="EMBL" id="KAH8481002.1"/>
    </source>
</evidence>
<dbReference type="Pfam" id="PF01693">
    <property type="entry name" value="Cauli_VI"/>
    <property type="match status" value="1"/>
</dbReference>